<evidence type="ECO:0000256" key="1">
    <source>
        <dbReference type="SAM" id="MobiDB-lite"/>
    </source>
</evidence>
<keyword evidence="2" id="KW-0472">Membrane</keyword>
<dbReference type="EMBL" id="JACHMD010000001">
    <property type="protein sequence ID" value="MBB4666428.1"/>
    <property type="molecule type" value="Genomic_DNA"/>
</dbReference>
<name>A0A7W7FIT1_9MICO</name>
<dbReference type="Gene3D" id="3.10.310.50">
    <property type="match status" value="1"/>
</dbReference>
<feature type="compositionally biased region" description="Gly residues" evidence="1">
    <location>
        <begin position="624"/>
        <end position="645"/>
    </location>
</feature>
<keyword evidence="5" id="KW-0378">Hydrolase</keyword>
<reference evidence="5 6" key="1">
    <citation type="submission" date="2020-08" db="EMBL/GenBank/DDBJ databases">
        <title>Sequencing the genomes of 1000 actinobacteria strains.</title>
        <authorList>
            <person name="Klenk H.-P."/>
        </authorList>
    </citation>
    <scope>NUCLEOTIDE SEQUENCE [LARGE SCALE GENOMIC DNA]</scope>
    <source>
        <strain evidence="5 6">DSM 24947</strain>
    </source>
</reference>
<proteinExistence type="predicted"/>
<dbReference type="Proteomes" id="UP000573729">
    <property type="component" value="Unassembled WGS sequence"/>
</dbReference>
<evidence type="ECO:0000313" key="6">
    <source>
        <dbReference type="Proteomes" id="UP000573729"/>
    </source>
</evidence>
<feature type="transmembrane region" description="Helical" evidence="2">
    <location>
        <begin position="166"/>
        <end position="186"/>
    </location>
</feature>
<gene>
    <name evidence="5" type="ORF">BKA24_001137</name>
</gene>
<dbReference type="AlphaFoldDB" id="A0A7W7FIT1"/>
<comment type="caution">
    <text evidence="5">The sequence shown here is derived from an EMBL/GenBank/DDBJ whole genome shotgun (WGS) entry which is preliminary data.</text>
</comment>
<keyword evidence="5" id="KW-0540">Nuclease</keyword>
<keyword evidence="2" id="KW-0812">Transmembrane</keyword>
<organism evidence="5 6">
    <name type="scientific">Microbacterium marinum</name>
    <dbReference type="NCBI Taxonomy" id="421115"/>
    <lineage>
        <taxon>Bacteria</taxon>
        <taxon>Bacillati</taxon>
        <taxon>Actinomycetota</taxon>
        <taxon>Actinomycetes</taxon>
        <taxon>Micrococcales</taxon>
        <taxon>Microbacteriaceae</taxon>
        <taxon>Microbacterium</taxon>
    </lineage>
</organism>
<keyword evidence="6" id="KW-1185">Reference proteome</keyword>
<evidence type="ECO:0000259" key="4">
    <source>
        <dbReference type="Pfam" id="PF04536"/>
    </source>
</evidence>
<accession>A0A7W7FIT1</accession>
<dbReference type="Pfam" id="PF04536">
    <property type="entry name" value="TPM_phosphatase"/>
    <property type="match status" value="1"/>
</dbReference>
<evidence type="ECO:0000313" key="5">
    <source>
        <dbReference type="EMBL" id="MBB4666428.1"/>
    </source>
</evidence>
<keyword evidence="3" id="KW-0732">Signal</keyword>
<evidence type="ECO:0000256" key="3">
    <source>
        <dbReference type="SAM" id="SignalP"/>
    </source>
</evidence>
<dbReference type="GO" id="GO:0004527">
    <property type="term" value="F:exonuclease activity"/>
    <property type="evidence" value="ECO:0007669"/>
    <property type="project" value="UniProtKB-KW"/>
</dbReference>
<keyword evidence="5" id="KW-0269">Exonuclease</keyword>
<evidence type="ECO:0000256" key="2">
    <source>
        <dbReference type="SAM" id="Phobius"/>
    </source>
</evidence>
<feature type="chain" id="PRO_5031562030" evidence="3">
    <location>
        <begin position="29"/>
        <end position="657"/>
    </location>
</feature>
<dbReference type="InterPro" id="IPR007621">
    <property type="entry name" value="TPM_dom"/>
</dbReference>
<protein>
    <submittedName>
        <fullName evidence="5">Exonuclease VII small subunit</fullName>
    </submittedName>
</protein>
<sequence length="657" mass="67119">MRSRRLPALAAALLIGLGTLLPASPATAVDPVDLDSDQVLDDAGVLSDAQEDAINARLDALADDAGVGLWVVYVTDFGESSAEDWANATAERGGLGPNQYLLAVATEARSFYLSADSSGPISETRIAAIEQEDVYPVLAEDDWQGAAIAAADGLQEARSGGGLGGGFWVVVIVGAALAALLIWALLRRRRRAAEPSTPAQVPLEELERNAASALVRTDDALTASRQELGFAKAEFGDAAAAEFEQAVADARASLDRAFGLKQKLDDEVPDSADQQRAWYAEIVQLCEAADAALDEKADAFDRLRDLSQNAPEALGRVQQQHAAATAQVDDAAARLTELRGTYAEGALATIHDNPDQALARLRFAGEQLAVAQRAVQSGDGPAAAVAIRAAEQAVEQATRLEDAVETVGADLAAAERSAAALLAELDGDLAAAAATDDPDGRLAPIIAATRQQVGAARTALEGSARDPKTALGLLEKANSEIDSALGSIRDAQQRADRARTVLAQTLLQAKAQVSAAEDFISSRRGAVGATARTRLAEAGATLVQATQLEQTDPERALTLAQRAGALASQATQHAQQDVGAFSAGGNGGGGGDFGGMLGGIILGSLLNGGGGGGGFGGGFGGSRGRSSGGFGGGRRSSGFGGGRSSGGSRSRRGGGRF</sequence>
<dbReference type="RefSeq" id="WP_184216015.1">
    <property type="nucleotide sequence ID" value="NZ_JACHMD010000001.1"/>
</dbReference>
<keyword evidence="2" id="KW-1133">Transmembrane helix</keyword>
<feature type="signal peptide" evidence="3">
    <location>
        <begin position="1"/>
        <end position="28"/>
    </location>
</feature>
<feature type="domain" description="TPM" evidence="4">
    <location>
        <begin position="39"/>
        <end position="156"/>
    </location>
</feature>
<feature type="region of interest" description="Disordered" evidence="1">
    <location>
        <begin position="624"/>
        <end position="657"/>
    </location>
</feature>